<keyword evidence="3" id="KW-1185">Reference proteome</keyword>
<organism evidence="2 3">
    <name type="scientific">Platysternon megacephalum</name>
    <name type="common">big-headed turtle</name>
    <dbReference type="NCBI Taxonomy" id="55544"/>
    <lineage>
        <taxon>Eukaryota</taxon>
        <taxon>Metazoa</taxon>
        <taxon>Chordata</taxon>
        <taxon>Craniata</taxon>
        <taxon>Vertebrata</taxon>
        <taxon>Euteleostomi</taxon>
        <taxon>Archelosauria</taxon>
        <taxon>Testudinata</taxon>
        <taxon>Testudines</taxon>
        <taxon>Cryptodira</taxon>
        <taxon>Durocryptodira</taxon>
        <taxon>Testudinoidea</taxon>
        <taxon>Platysternidae</taxon>
        <taxon>Platysternon</taxon>
    </lineage>
</organism>
<feature type="signal peptide" evidence="1">
    <location>
        <begin position="1"/>
        <end position="20"/>
    </location>
</feature>
<reference evidence="2 3" key="2">
    <citation type="submission" date="2019-04" db="EMBL/GenBank/DDBJ databases">
        <title>The genome sequence of big-headed turtle.</title>
        <authorList>
            <person name="Gong S."/>
        </authorList>
    </citation>
    <scope>NUCLEOTIDE SEQUENCE [LARGE SCALE GENOMIC DNA]</scope>
    <source>
        <strain evidence="2">DO16091913</strain>
        <tissue evidence="2">Muscle</tissue>
    </source>
</reference>
<gene>
    <name evidence="2" type="ORF">DR999_PMT04042</name>
</gene>
<evidence type="ECO:0000313" key="3">
    <source>
        <dbReference type="Proteomes" id="UP000297703"/>
    </source>
</evidence>
<accession>A0A4D9ENV3</accession>
<evidence type="ECO:0000313" key="2">
    <source>
        <dbReference type="EMBL" id="TFK12477.1"/>
    </source>
</evidence>
<feature type="chain" id="PRO_5020024694" evidence="1">
    <location>
        <begin position="21"/>
        <end position="100"/>
    </location>
</feature>
<comment type="caution">
    <text evidence="2">The sequence shown here is derived from an EMBL/GenBank/DDBJ whole genome shotgun (WGS) entry which is preliminary data.</text>
</comment>
<dbReference type="EMBL" id="QXTE01000021">
    <property type="protein sequence ID" value="TFK12477.1"/>
    <property type="molecule type" value="Genomic_DNA"/>
</dbReference>
<reference evidence="2 3" key="1">
    <citation type="submission" date="2019-04" db="EMBL/GenBank/DDBJ databases">
        <title>Draft genome of the big-headed turtle Platysternon megacephalum.</title>
        <authorList>
            <person name="Gong S."/>
        </authorList>
    </citation>
    <scope>NUCLEOTIDE SEQUENCE [LARGE SCALE GENOMIC DNA]</scope>
    <source>
        <strain evidence="2">DO16091913</strain>
        <tissue evidence="2">Muscle</tissue>
    </source>
</reference>
<name>A0A4D9ENV3_9SAUR</name>
<proteinExistence type="predicted"/>
<dbReference type="AlphaFoldDB" id="A0A4D9ENV3"/>
<keyword evidence="1" id="KW-0732">Signal</keyword>
<dbReference type="Proteomes" id="UP000297703">
    <property type="component" value="Unassembled WGS sequence"/>
</dbReference>
<protein>
    <submittedName>
        <fullName evidence="2">Peroxiredoxin-5, mitochondrial</fullName>
    </submittedName>
</protein>
<evidence type="ECO:0000256" key="1">
    <source>
        <dbReference type="SAM" id="SignalP"/>
    </source>
</evidence>
<sequence length="100" mass="11254">MLLKVTYYLALLRMLQNSLGILLFQLSNSAQNSCIGRLCIWSTKTGDGEKEMLSEGPEERTQDTQIKALCKQLDQKRYSGGLKSLDMCFQGTSHSLSIYL</sequence>